<evidence type="ECO:0000313" key="2">
    <source>
        <dbReference type="Proteomes" id="UP000693946"/>
    </source>
</evidence>
<sequence length="235" mass="25969">MILMGDMNAKIGANNNGFGSVMGKEGVGTMNENGERFTAVCADNNLVIATDGVAGGVQYIVEHHLGRHHKMAFAPAFRFEPSSNELTLRPSAAAVALATKHRQQTTAIVRRTQRSDVLEAEARARASEKGDVSDEMVLAETELQFGQYWGQTFRWLLENDVGYVVSILASHQKEREGGMTMRTPLMSNKDALASYARLFPPMSTNEVDDTLLGFGEHAHRSYKSLYNARDRESRT</sequence>
<dbReference type="AlphaFoldDB" id="A0AAV6PXP4"/>
<proteinExistence type="predicted"/>
<organism evidence="1 2">
    <name type="scientific">Solea senegalensis</name>
    <name type="common">Senegalese sole</name>
    <dbReference type="NCBI Taxonomy" id="28829"/>
    <lineage>
        <taxon>Eukaryota</taxon>
        <taxon>Metazoa</taxon>
        <taxon>Chordata</taxon>
        <taxon>Craniata</taxon>
        <taxon>Vertebrata</taxon>
        <taxon>Euteleostomi</taxon>
        <taxon>Actinopterygii</taxon>
        <taxon>Neopterygii</taxon>
        <taxon>Teleostei</taxon>
        <taxon>Neoteleostei</taxon>
        <taxon>Acanthomorphata</taxon>
        <taxon>Carangaria</taxon>
        <taxon>Pleuronectiformes</taxon>
        <taxon>Pleuronectoidei</taxon>
        <taxon>Soleidae</taxon>
        <taxon>Solea</taxon>
    </lineage>
</organism>
<protein>
    <submittedName>
        <fullName evidence="1">Uncharacterized protein</fullName>
    </submittedName>
</protein>
<keyword evidence="2" id="KW-1185">Reference proteome</keyword>
<accession>A0AAV6PXP4</accession>
<dbReference type="Proteomes" id="UP000693946">
    <property type="component" value="Linkage Group LG8"/>
</dbReference>
<name>A0AAV6PXP4_SOLSE</name>
<dbReference type="EMBL" id="JAGKHQ010000020">
    <property type="protein sequence ID" value="KAG7479671.1"/>
    <property type="molecule type" value="Genomic_DNA"/>
</dbReference>
<comment type="caution">
    <text evidence="1">The sequence shown here is derived from an EMBL/GenBank/DDBJ whole genome shotgun (WGS) entry which is preliminary data.</text>
</comment>
<reference evidence="1 2" key="1">
    <citation type="journal article" date="2021" name="Sci. Rep.">
        <title>Chromosome anchoring in Senegalese sole (Solea senegalensis) reveals sex-associated markers and genome rearrangements in flatfish.</title>
        <authorList>
            <person name="Guerrero-Cozar I."/>
            <person name="Gomez-Garrido J."/>
            <person name="Berbel C."/>
            <person name="Martinez-Blanch J.F."/>
            <person name="Alioto T."/>
            <person name="Claros M.G."/>
            <person name="Gagnaire P.A."/>
            <person name="Manchado M."/>
        </authorList>
    </citation>
    <scope>NUCLEOTIDE SEQUENCE [LARGE SCALE GENOMIC DNA]</scope>
    <source>
        <strain evidence="1">Sse05_10M</strain>
    </source>
</reference>
<evidence type="ECO:0000313" key="1">
    <source>
        <dbReference type="EMBL" id="KAG7479671.1"/>
    </source>
</evidence>
<gene>
    <name evidence="1" type="ORF">JOB18_031840</name>
</gene>